<proteinExistence type="predicted"/>
<gene>
    <name evidence="2" type="ORF">TEA_009180</name>
</gene>
<comment type="caution">
    <text evidence="2">The sequence shown here is derived from an EMBL/GenBank/DDBJ whole genome shotgun (WGS) entry which is preliminary data.</text>
</comment>
<evidence type="ECO:0000256" key="1">
    <source>
        <dbReference type="SAM" id="MobiDB-lite"/>
    </source>
</evidence>
<feature type="region of interest" description="Disordered" evidence="1">
    <location>
        <begin position="20"/>
        <end position="40"/>
    </location>
</feature>
<evidence type="ECO:0000313" key="3">
    <source>
        <dbReference type="Proteomes" id="UP000306102"/>
    </source>
</evidence>
<feature type="region of interest" description="Disordered" evidence="1">
    <location>
        <begin position="110"/>
        <end position="195"/>
    </location>
</feature>
<feature type="compositionally biased region" description="Polar residues" evidence="1">
    <location>
        <begin position="159"/>
        <end position="180"/>
    </location>
</feature>
<feature type="compositionally biased region" description="Basic and acidic residues" evidence="1">
    <location>
        <begin position="134"/>
        <end position="157"/>
    </location>
</feature>
<feature type="region of interest" description="Disordered" evidence="1">
    <location>
        <begin position="64"/>
        <end position="89"/>
    </location>
</feature>
<organism evidence="2 3">
    <name type="scientific">Camellia sinensis var. sinensis</name>
    <name type="common">China tea</name>
    <dbReference type="NCBI Taxonomy" id="542762"/>
    <lineage>
        <taxon>Eukaryota</taxon>
        <taxon>Viridiplantae</taxon>
        <taxon>Streptophyta</taxon>
        <taxon>Embryophyta</taxon>
        <taxon>Tracheophyta</taxon>
        <taxon>Spermatophyta</taxon>
        <taxon>Magnoliopsida</taxon>
        <taxon>eudicotyledons</taxon>
        <taxon>Gunneridae</taxon>
        <taxon>Pentapetalae</taxon>
        <taxon>asterids</taxon>
        <taxon>Ericales</taxon>
        <taxon>Theaceae</taxon>
        <taxon>Camellia</taxon>
    </lineage>
</organism>
<feature type="compositionally biased region" description="Basic and acidic residues" evidence="1">
    <location>
        <begin position="29"/>
        <end position="40"/>
    </location>
</feature>
<protein>
    <submittedName>
        <fullName evidence="2">Uncharacterized protein</fullName>
    </submittedName>
</protein>
<sequence length="195" mass="20201">MIRGVPLASEKKEEAVACNQTLQPLGKNPPEELKTPKIDGHSNHLVAKGCADLKDSLVKGKPASCAAMDSDDVPTTSGQQGTVSGDKATRNMNSIQKLTVHENDAKALVTTITSPEGKAKTGPGSGSGFLGPDKGIKSVKDTGALEDRPSKKTRVDSSIKLSENKNNNGVRKASINSDGNNAKDLAATLPSAGKT</sequence>
<feature type="compositionally biased region" description="Polar residues" evidence="1">
    <location>
        <begin position="73"/>
        <end position="83"/>
    </location>
</feature>
<name>A0A4S4EAQ3_CAMSN</name>
<dbReference type="AlphaFoldDB" id="A0A4S4EAQ3"/>
<keyword evidence="3" id="KW-1185">Reference proteome</keyword>
<reference evidence="2 3" key="1">
    <citation type="journal article" date="2018" name="Proc. Natl. Acad. Sci. U.S.A.">
        <title>Draft genome sequence of Camellia sinensis var. sinensis provides insights into the evolution of the tea genome and tea quality.</title>
        <authorList>
            <person name="Wei C."/>
            <person name="Yang H."/>
            <person name="Wang S."/>
            <person name="Zhao J."/>
            <person name="Liu C."/>
            <person name="Gao L."/>
            <person name="Xia E."/>
            <person name="Lu Y."/>
            <person name="Tai Y."/>
            <person name="She G."/>
            <person name="Sun J."/>
            <person name="Cao H."/>
            <person name="Tong W."/>
            <person name="Gao Q."/>
            <person name="Li Y."/>
            <person name="Deng W."/>
            <person name="Jiang X."/>
            <person name="Wang W."/>
            <person name="Chen Q."/>
            <person name="Zhang S."/>
            <person name="Li H."/>
            <person name="Wu J."/>
            <person name="Wang P."/>
            <person name="Li P."/>
            <person name="Shi C."/>
            <person name="Zheng F."/>
            <person name="Jian J."/>
            <person name="Huang B."/>
            <person name="Shan D."/>
            <person name="Shi M."/>
            <person name="Fang C."/>
            <person name="Yue Y."/>
            <person name="Li F."/>
            <person name="Li D."/>
            <person name="Wei S."/>
            <person name="Han B."/>
            <person name="Jiang C."/>
            <person name="Yin Y."/>
            <person name="Xia T."/>
            <person name="Zhang Z."/>
            <person name="Bennetzen J.L."/>
            <person name="Zhao S."/>
            <person name="Wan X."/>
        </authorList>
    </citation>
    <scope>NUCLEOTIDE SEQUENCE [LARGE SCALE GENOMIC DNA]</scope>
    <source>
        <strain evidence="3">cv. Shuchazao</strain>
        <tissue evidence="2">Leaf</tissue>
    </source>
</reference>
<accession>A0A4S4EAQ3</accession>
<dbReference type="EMBL" id="SDRB02005996">
    <property type="protein sequence ID" value="THG13253.1"/>
    <property type="molecule type" value="Genomic_DNA"/>
</dbReference>
<evidence type="ECO:0000313" key="2">
    <source>
        <dbReference type="EMBL" id="THG13253.1"/>
    </source>
</evidence>
<dbReference type="Proteomes" id="UP000306102">
    <property type="component" value="Unassembled WGS sequence"/>
</dbReference>